<feature type="transmembrane region" description="Helical" evidence="7">
    <location>
        <begin position="356"/>
        <end position="374"/>
    </location>
</feature>
<feature type="transmembrane region" description="Helical" evidence="7">
    <location>
        <begin position="45"/>
        <end position="64"/>
    </location>
</feature>
<dbReference type="EMBL" id="LAIR01000002">
    <property type="protein sequence ID" value="KNX36642.1"/>
    <property type="molecule type" value="Genomic_DNA"/>
</dbReference>
<dbReference type="PANTHER" id="PTHR23513">
    <property type="entry name" value="INTEGRAL MEMBRANE EFFLUX PROTEIN-RELATED"/>
    <property type="match status" value="1"/>
</dbReference>
<sequence>MTTTLRADRDFRRYWAARTVSVTGSLVTMIALPVLVYHLTGSASLTALTTALEALPYVLVGLFAGAIADRHDRKRVMVTADIANAAVIASVPLAWWLDLLTVGHALAAAFVVQTLFTFFDGANFGALPVLVGTDRIGAANSAIFGVGGVLDLLVPAVVGALLVFWSPAAVLALDALSFLVSALLVRSISRPLSLPRERARRTSAQALLADVREGVQFLVGHKGVRTTTVIGTLQSIAGAAFMSLAVVFSDRVLHVGTSGWRFGMLYSAWGIGGIGAAALVPRLLRVASPGRVITFAIPVSGLAGVTVALAPSWAIAVTAMVIWGVAYQVVLISSLTYRQQVTPEAMLGRVNTAGRMLSWGVGWTAGSLGASALARVVDVRAAMAALTCAGVVAALVAWTSPLRQGDGAPA</sequence>
<comment type="caution">
    <text evidence="8">The sequence shown here is derived from an EMBL/GenBank/DDBJ whole genome shotgun (WGS) entry which is preliminary data.</text>
</comment>
<feature type="transmembrane region" description="Helical" evidence="7">
    <location>
        <begin position="76"/>
        <end position="97"/>
    </location>
</feature>
<feature type="transmembrane region" description="Helical" evidence="7">
    <location>
        <begin position="103"/>
        <end position="130"/>
    </location>
</feature>
<dbReference type="CDD" id="cd06173">
    <property type="entry name" value="MFS_MefA_like"/>
    <property type="match status" value="1"/>
</dbReference>
<evidence type="ECO:0000256" key="4">
    <source>
        <dbReference type="ARBA" id="ARBA00022692"/>
    </source>
</evidence>
<dbReference type="GO" id="GO:0005886">
    <property type="term" value="C:plasma membrane"/>
    <property type="evidence" value="ECO:0007669"/>
    <property type="project" value="UniProtKB-SubCell"/>
</dbReference>
<keyword evidence="3" id="KW-1003">Cell membrane</keyword>
<feature type="transmembrane region" description="Helical" evidence="7">
    <location>
        <begin position="170"/>
        <end position="188"/>
    </location>
</feature>
<dbReference type="SUPFAM" id="SSF103473">
    <property type="entry name" value="MFS general substrate transporter"/>
    <property type="match status" value="1"/>
</dbReference>
<organism evidence="8 9">
    <name type="scientific">Luteipulveratus halotolerans</name>
    <dbReference type="NCBI Taxonomy" id="1631356"/>
    <lineage>
        <taxon>Bacteria</taxon>
        <taxon>Bacillati</taxon>
        <taxon>Actinomycetota</taxon>
        <taxon>Actinomycetes</taxon>
        <taxon>Micrococcales</taxon>
        <taxon>Dermacoccaceae</taxon>
        <taxon>Luteipulveratus</taxon>
    </lineage>
</organism>
<keyword evidence="6 7" id="KW-0472">Membrane</keyword>
<feature type="transmembrane region" description="Helical" evidence="7">
    <location>
        <begin position="20"/>
        <end position="39"/>
    </location>
</feature>
<keyword evidence="9" id="KW-1185">Reference proteome</keyword>
<feature type="transmembrane region" description="Helical" evidence="7">
    <location>
        <begin position="380"/>
        <end position="398"/>
    </location>
</feature>
<dbReference type="AlphaFoldDB" id="A0A0L6CFS1"/>
<evidence type="ECO:0000256" key="6">
    <source>
        <dbReference type="ARBA" id="ARBA00023136"/>
    </source>
</evidence>
<proteinExistence type="predicted"/>
<reference evidence="9" key="1">
    <citation type="submission" date="2015-03" db="EMBL/GenBank/DDBJ databases">
        <title>Luteipulveratus halotolerans sp. nov., a novel actinobacterium (Dermacoccaceae) from Sarawak, Malaysia.</title>
        <authorList>
            <person name="Juboi H."/>
            <person name="Basik A."/>
            <person name="Shamsul S.S."/>
            <person name="Arnold P."/>
            <person name="Schmitt E.K."/>
            <person name="Sanglier J.-J."/>
            <person name="Yeo T."/>
        </authorList>
    </citation>
    <scope>NUCLEOTIDE SEQUENCE [LARGE SCALE GENOMIC DNA]</scope>
    <source>
        <strain evidence="9">C296001</strain>
    </source>
</reference>
<evidence type="ECO:0000256" key="5">
    <source>
        <dbReference type="ARBA" id="ARBA00022989"/>
    </source>
</evidence>
<feature type="transmembrane region" description="Helical" evidence="7">
    <location>
        <begin position="315"/>
        <end position="335"/>
    </location>
</feature>
<comment type="subcellular location">
    <subcellularLocation>
        <location evidence="1">Cell membrane</location>
        <topology evidence="1">Multi-pass membrane protein</topology>
    </subcellularLocation>
</comment>
<evidence type="ECO:0000256" key="1">
    <source>
        <dbReference type="ARBA" id="ARBA00004651"/>
    </source>
</evidence>
<gene>
    <name evidence="8" type="ORF">VV01_04920</name>
</gene>
<feature type="transmembrane region" description="Helical" evidence="7">
    <location>
        <begin position="260"/>
        <end position="280"/>
    </location>
</feature>
<accession>A0A0L6CFS1</accession>
<protein>
    <recommendedName>
        <fullName evidence="10">MFS transporter</fullName>
    </recommendedName>
</protein>
<evidence type="ECO:0000313" key="8">
    <source>
        <dbReference type="EMBL" id="KNX36642.1"/>
    </source>
</evidence>
<dbReference type="Gene3D" id="1.20.1250.20">
    <property type="entry name" value="MFS general substrate transporter like domains"/>
    <property type="match status" value="1"/>
</dbReference>
<evidence type="ECO:0000313" key="9">
    <source>
        <dbReference type="Proteomes" id="UP000037397"/>
    </source>
</evidence>
<evidence type="ECO:0000256" key="2">
    <source>
        <dbReference type="ARBA" id="ARBA00022448"/>
    </source>
</evidence>
<name>A0A0L6CFS1_9MICO</name>
<dbReference type="InterPro" id="IPR036259">
    <property type="entry name" value="MFS_trans_sf"/>
</dbReference>
<dbReference type="Proteomes" id="UP000037397">
    <property type="component" value="Unassembled WGS sequence"/>
</dbReference>
<keyword evidence="5 7" id="KW-1133">Transmembrane helix</keyword>
<dbReference type="Pfam" id="PF05977">
    <property type="entry name" value="MFS_3"/>
    <property type="match status" value="1"/>
</dbReference>
<keyword evidence="4 7" id="KW-0812">Transmembrane</keyword>
<dbReference type="STRING" id="1631356.VV01_04920"/>
<dbReference type="OrthoDB" id="9815525at2"/>
<evidence type="ECO:0000256" key="7">
    <source>
        <dbReference type="SAM" id="Phobius"/>
    </source>
</evidence>
<keyword evidence="2" id="KW-0813">Transport</keyword>
<feature type="transmembrane region" description="Helical" evidence="7">
    <location>
        <begin position="292"/>
        <end position="309"/>
    </location>
</feature>
<feature type="transmembrane region" description="Helical" evidence="7">
    <location>
        <begin position="142"/>
        <end position="164"/>
    </location>
</feature>
<dbReference type="InterPro" id="IPR010290">
    <property type="entry name" value="TM_effector"/>
</dbReference>
<dbReference type="RefSeq" id="WP_050668915.1">
    <property type="nucleotide sequence ID" value="NZ_LAIR01000002.1"/>
</dbReference>
<evidence type="ECO:0000256" key="3">
    <source>
        <dbReference type="ARBA" id="ARBA00022475"/>
    </source>
</evidence>
<evidence type="ECO:0008006" key="10">
    <source>
        <dbReference type="Google" id="ProtNLM"/>
    </source>
</evidence>
<dbReference type="PANTHER" id="PTHR23513:SF6">
    <property type="entry name" value="MAJOR FACILITATOR SUPERFAMILY ASSOCIATED DOMAIN-CONTAINING PROTEIN"/>
    <property type="match status" value="1"/>
</dbReference>
<feature type="transmembrane region" description="Helical" evidence="7">
    <location>
        <begin position="229"/>
        <end position="248"/>
    </location>
</feature>